<dbReference type="InterPro" id="IPR016188">
    <property type="entry name" value="PurM-like_N"/>
</dbReference>
<dbReference type="EMBL" id="WPHR01000033">
    <property type="protein sequence ID" value="MUZ75618.1"/>
    <property type="molecule type" value="Genomic_DNA"/>
</dbReference>
<evidence type="ECO:0000256" key="1">
    <source>
        <dbReference type="ARBA" id="ARBA00022977"/>
    </source>
</evidence>
<protein>
    <submittedName>
        <fullName evidence="4">Sll0787 family AIR synthase-like protein</fullName>
    </submittedName>
</protein>
<dbReference type="Proteomes" id="UP000477951">
    <property type="component" value="Unassembled WGS sequence"/>
</dbReference>
<dbReference type="Gene3D" id="3.30.1330.10">
    <property type="entry name" value="PurM-like, N-terminal domain"/>
    <property type="match status" value="1"/>
</dbReference>
<dbReference type="SUPFAM" id="SSF56042">
    <property type="entry name" value="PurM C-terminal domain-like"/>
    <property type="match status" value="1"/>
</dbReference>
<dbReference type="CDD" id="cd02192">
    <property type="entry name" value="PurM-like3"/>
    <property type="match status" value="1"/>
</dbReference>
<dbReference type="NCBIfam" id="TIGR04049">
    <property type="entry name" value="AIR_rel_sll0787"/>
    <property type="match status" value="1"/>
</dbReference>
<dbReference type="AlphaFoldDB" id="A0A6L6VL55"/>
<dbReference type="RefSeq" id="WP_156616307.1">
    <property type="nucleotide sequence ID" value="NZ_WPHR01000033.1"/>
</dbReference>
<reference evidence="4 5" key="1">
    <citation type="submission" date="2019-12" db="EMBL/GenBank/DDBJ databases">
        <title>Whole-genome sequencing of Allorhizobium vitis.</title>
        <authorList>
            <person name="Gan H.M."/>
            <person name="Szegedi E."/>
            <person name="Burr T."/>
            <person name="Savka M.A."/>
        </authorList>
    </citation>
    <scope>NUCLEOTIDE SEQUENCE [LARGE SCALE GENOMIC DNA]</scope>
    <source>
        <strain evidence="4 5">CG516</strain>
    </source>
</reference>
<dbReference type="Gene3D" id="3.90.650.10">
    <property type="entry name" value="PurM-like C-terminal domain"/>
    <property type="match status" value="1"/>
</dbReference>
<comment type="caution">
    <text evidence="4">The sequence shown here is derived from an EMBL/GenBank/DDBJ whole genome shotgun (WGS) entry which is preliminary data.</text>
</comment>
<feature type="domain" description="PurM-like C-terminal" evidence="3">
    <location>
        <begin position="198"/>
        <end position="308"/>
    </location>
</feature>
<proteinExistence type="predicted"/>
<name>A0A6L6VL55_AGRVI</name>
<dbReference type="InterPro" id="IPR036676">
    <property type="entry name" value="PurM-like_C_sf"/>
</dbReference>
<accession>A0A6L6VL55</accession>
<dbReference type="SUPFAM" id="SSF55326">
    <property type="entry name" value="PurM N-terminal domain-like"/>
    <property type="match status" value="1"/>
</dbReference>
<sequence length="334" mass="34441">MIMPDIDIGIDTGADLEALAAKLRLSSGIAAKHDIGAVTAALGVKDKSVPVGDDCAALPDGDGYLLFAIEGFINAFVEADPWFAGWCGVMVNISDVVAMGGRPTAVVDAVWAKGEDGATPILEGMRAASQAYGVPIVGGHTNIRNDRSQLSVAILGRAKQLLTSFDARPGDSLVAAIDHRGGYRAIFDNWEAATTAPPARLRADLDILPQIAEAGLAVAAKDISQGGIVGTAIMLAECSGVGIDIDVTTIPLPFGVSLERWLATFPSFGYLLSVSPENIDAVLACFAARDIVAAAIGTVLSGSQVAITDGADRIVIRDHAETPLMQLGPGILSA</sequence>
<organism evidence="4 5">
    <name type="scientific">Agrobacterium vitis</name>
    <name type="common">Rhizobium vitis</name>
    <dbReference type="NCBI Taxonomy" id="373"/>
    <lineage>
        <taxon>Bacteria</taxon>
        <taxon>Pseudomonadati</taxon>
        <taxon>Pseudomonadota</taxon>
        <taxon>Alphaproteobacteria</taxon>
        <taxon>Hyphomicrobiales</taxon>
        <taxon>Rhizobiaceae</taxon>
        <taxon>Rhizobium/Agrobacterium group</taxon>
        <taxon>Agrobacterium</taxon>
    </lineage>
</organism>
<dbReference type="GO" id="GO:0009030">
    <property type="term" value="F:thiamine-phosphate kinase activity"/>
    <property type="evidence" value="ECO:0007669"/>
    <property type="project" value="InterPro"/>
</dbReference>
<feature type="domain" description="PurM-like N-terminal" evidence="2">
    <location>
        <begin position="52"/>
        <end position="157"/>
    </location>
</feature>
<gene>
    <name evidence="4" type="ORF">GOZ90_23385</name>
</gene>
<dbReference type="InterPro" id="IPR011413">
    <property type="entry name" value="UCP036540_AIR"/>
</dbReference>
<dbReference type="GO" id="GO:0009228">
    <property type="term" value="P:thiamine biosynthetic process"/>
    <property type="evidence" value="ECO:0007669"/>
    <property type="project" value="UniProtKB-KW"/>
</dbReference>
<evidence type="ECO:0000313" key="5">
    <source>
        <dbReference type="Proteomes" id="UP000477951"/>
    </source>
</evidence>
<dbReference type="PANTHER" id="PTHR30270">
    <property type="entry name" value="THIAMINE-MONOPHOSPHATE KINASE"/>
    <property type="match status" value="1"/>
</dbReference>
<evidence type="ECO:0000313" key="4">
    <source>
        <dbReference type="EMBL" id="MUZ75618.1"/>
    </source>
</evidence>
<dbReference type="InterPro" id="IPR006283">
    <property type="entry name" value="ThiL-like"/>
</dbReference>
<dbReference type="InterPro" id="IPR010918">
    <property type="entry name" value="PurM-like_C_dom"/>
</dbReference>
<dbReference type="Pfam" id="PF02769">
    <property type="entry name" value="AIRS_C"/>
    <property type="match status" value="1"/>
</dbReference>
<dbReference type="PIRSF" id="PIRSF036540">
    <property type="entry name" value="UCP036540_AIR"/>
    <property type="match status" value="1"/>
</dbReference>
<evidence type="ECO:0000259" key="2">
    <source>
        <dbReference type="Pfam" id="PF00586"/>
    </source>
</evidence>
<keyword evidence="1" id="KW-0784">Thiamine biosynthesis</keyword>
<evidence type="ECO:0000259" key="3">
    <source>
        <dbReference type="Pfam" id="PF02769"/>
    </source>
</evidence>
<dbReference type="InterPro" id="IPR036921">
    <property type="entry name" value="PurM-like_N_sf"/>
</dbReference>
<dbReference type="InterPro" id="IPR024030">
    <property type="entry name" value="AIR_synthase-rel_sll0787"/>
</dbReference>
<dbReference type="PANTHER" id="PTHR30270:SF0">
    <property type="entry name" value="THIAMINE-MONOPHOSPHATE KINASE"/>
    <property type="match status" value="1"/>
</dbReference>
<dbReference type="Pfam" id="PF00586">
    <property type="entry name" value="AIRS"/>
    <property type="match status" value="1"/>
</dbReference>